<keyword evidence="1" id="KW-1133">Transmembrane helix</keyword>
<name>A0A9K3I6Y5_HELAN</name>
<feature type="transmembrane region" description="Helical" evidence="1">
    <location>
        <begin position="34"/>
        <end position="56"/>
    </location>
</feature>
<feature type="signal peptide" evidence="2">
    <location>
        <begin position="1"/>
        <end position="18"/>
    </location>
</feature>
<accession>A0A9K3I6Y5</accession>
<keyword evidence="1" id="KW-0472">Membrane</keyword>
<organism evidence="3 4">
    <name type="scientific">Helianthus annuus</name>
    <name type="common">Common sunflower</name>
    <dbReference type="NCBI Taxonomy" id="4232"/>
    <lineage>
        <taxon>Eukaryota</taxon>
        <taxon>Viridiplantae</taxon>
        <taxon>Streptophyta</taxon>
        <taxon>Embryophyta</taxon>
        <taxon>Tracheophyta</taxon>
        <taxon>Spermatophyta</taxon>
        <taxon>Magnoliopsida</taxon>
        <taxon>eudicotyledons</taxon>
        <taxon>Gunneridae</taxon>
        <taxon>Pentapetalae</taxon>
        <taxon>asterids</taxon>
        <taxon>campanulids</taxon>
        <taxon>Asterales</taxon>
        <taxon>Asteraceae</taxon>
        <taxon>Asteroideae</taxon>
        <taxon>Heliantheae alliance</taxon>
        <taxon>Heliantheae</taxon>
        <taxon>Helianthus</taxon>
    </lineage>
</organism>
<evidence type="ECO:0000256" key="1">
    <source>
        <dbReference type="SAM" id="Phobius"/>
    </source>
</evidence>
<reference evidence="3" key="1">
    <citation type="journal article" date="2017" name="Nature">
        <title>The sunflower genome provides insights into oil metabolism, flowering and Asterid evolution.</title>
        <authorList>
            <person name="Badouin H."/>
            <person name="Gouzy J."/>
            <person name="Grassa C.J."/>
            <person name="Murat F."/>
            <person name="Staton S.E."/>
            <person name="Cottret L."/>
            <person name="Lelandais-Briere C."/>
            <person name="Owens G.L."/>
            <person name="Carrere S."/>
            <person name="Mayjonade B."/>
            <person name="Legrand L."/>
            <person name="Gill N."/>
            <person name="Kane N.C."/>
            <person name="Bowers J.E."/>
            <person name="Hubner S."/>
            <person name="Bellec A."/>
            <person name="Berard A."/>
            <person name="Berges H."/>
            <person name="Blanchet N."/>
            <person name="Boniface M.C."/>
            <person name="Brunel D."/>
            <person name="Catrice O."/>
            <person name="Chaidir N."/>
            <person name="Claudel C."/>
            <person name="Donnadieu C."/>
            <person name="Faraut T."/>
            <person name="Fievet G."/>
            <person name="Helmstetter N."/>
            <person name="King M."/>
            <person name="Knapp S.J."/>
            <person name="Lai Z."/>
            <person name="Le Paslier M.C."/>
            <person name="Lippi Y."/>
            <person name="Lorenzon L."/>
            <person name="Mandel J.R."/>
            <person name="Marage G."/>
            <person name="Marchand G."/>
            <person name="Marquand E."/>
            <person name="Bret-Mestries E."/>
            <person name="Morien E."/>
            <person name="Nambeesan S."/>
            <person name="Nguyen T."/>
            <person name="Pegot-Espagnet P."/>
            <person name="Pouilly N."/>
            <person name="Raftis F."/>
            <person name="Sallet E."/>
            <person name="Schiex T."/>
            <person name="Thomas J."/>
            <person name="Vandecasteele C."/>
            <person name="Vares D."/>
            <person name="Vear F."/>
            <person name="Vautrin S."/>
            <person name="Crespi M."/>
            <person name="Mangin B."/>
            <person name="Burke J.M."/>
            <person name="Salse J."/>
            <person name="Munos S."/>
            <person name="Vincourt P."/>
            <person name="Rieseberg L.H."/>
            <person name="Langlade N.B."/>
        </authorList>
    </citation>
    <scope>NUCLEOTIDE SEQUENCE</scope>
    <source>
        <tissue evidence="3">Leaves</tissue>
    </source>
</reference>
<dbReference type="Gramene" id="mRNA:HanXRQr2_Chr09g0396951">
    <property type="protein sequence ID" value="mRNA:HanXRQr2_Chr09g0396951"/>
    <property type="gene ID" value="HanXRQr2_Chr09g0396951"/>
</dbReference>
<sequence>MFLIFWIFWVLMMKLCHASRPLEAVGYALTNCFLYSYITNVHTLLLWCISCFLVSLQLSSYLCS</sequence>
<comment type="caution">
    <text evidence="3">The sequence shown here is derived from an EMBL/GenBank/DDBJ whole genome shotgun (WGS) entry which is preliminary data.</text>
</comment>
<dbReference type="AlphaFoldDB" id="A0A9K3I6Y5"/>
<keyword evidence="1" id="KW-0812">Transmembrane</keyword>
<gene>
    <name evidence="3" type="ORF">HanXRQr2_Chr09g0396951</name>
</gene>
<evidence type="ECO:0000313" key="4">
    <source>
        <dbReference type="Proteomes" id="UP000215914"/>
    </source>
</evidence>
<keyword evidence="4" id="KW-1185">Reference proteome</keyword>
<proteinExistence type="predicted"/>
<reference evidence="3" key="2">
    <citation type="submission" date="2020-06" db="EMBL/GenBank/DDBJ databases">
        <title>Helianthus annuus Genome sequencing and assembly Release 2.</title>
        <authorList>
            <person name="Gouzy J."/>
            <person name="Langlade N."/>
            <person name="Munos S."/>
        </authorList>
    </citation>
    <scope>NUCLEOTIDE SEQUENCE</scope>
    <source>
        <tissue evidence="3">Leaves</tissue>
    </source>
</reference>
<evidence type="ECO:0000256" key="2">
    <source>
        <dbReference type="SAM" id="SignalP"/>
    </source>
</evidence>
<protein>
    <submittedName>
        <fullName evidence="3">Uncharacterized protein</fullName>
    </submittedName>
</protein>
<keyword evidence="2" id="KW-0732">Signal</keyword>
<evidence type="ECO:0000313" key="3">
    <source>
        <dbReference type="EMBL" id="KAF5791628.1"/>
    </source>
</evidence>
<dbReference type="Proteomes" id="UP000215914">
    <property type="component" value="Unassembled WGS sequence"/>
</dbReference>
<dbReference type="EMBL" id="MNCJ02000324">
    <property type="protein sequence ID" value="KAF5791628.1"/>
    <property type="molecule type" value="Genomic_DNA"/>
</dbReference>
<feature type="chain" id="PRO_5039900941" evidence="2">
    <location>
        <begin position="19"/>
        <end position="64"/>
    </location>
</feature>